<evidence type="ECO:0000259" key="6">
    <source>
        <dbReference type="Pfam" id="PF14759"/>
    </source>
</evidence>
<protein>
    <submittedName>
        <fullName evidence="7">NADPH-dependent 2,4-dienoyl-CoA reductase/sulfur reductase-like enzyme</fullName>
    </submittedName>
</protein>
<accession>A0A4R6SDN0</accession>
<keyword evidence="3" id="KW-0274">FAD</keyword>
<evidence type="ECO:0000313" key="7">
    <source>
        <dbReference type="EMBL" id="TDP97794.1"/>
    </source>
</evidence>
<dbReference type="Pfam" id="PF14759">
    <property type="entry name" value="Reductase_C"/>
    <property type="match status" value="1"/>
</dbReference>
<evidence type="ECO:0000256" key="1">
    <source>
        <dbReference type="ARBA" id="ARBA00001974"/>
    </source>
</evidence>
<dbReference type="OrthoDB" id="4475657at2"/>
<dbReference type="SUPFAM" id="SSF55424">
    <property type="entry name" value="FAD/NAD-linked reductases, dimerisation (C-terminal) domain"/>
    <property type="match status" value="1"/>
</dbReference>
<evidence type="ECO:0000256" key="2">
    <source>
        <dbReference type="ARBA" id="ARBA00022630"/>
    </source>
</evidence>
<dbReference type="RefSeq" id="WP_133850946.1">
    <property type="nucleotide sequence ID" value="NZ_SNXZ01000003.1"/>
</dbReference>
<evidence type="ECO:0000259" key="5">
    <source>
        <dbReference type="Pfam" id="PF07992"/>
    </source>
</evidence>
<evidence type="ECO:0000313" key="8">
    <source>
        <dbReference type="Proteomes" id="UP000295444"/>
    </source>
</evidence>
<dbReference type="PANTHER" id="PTHR43557:SF2">
    <property type="entry name" value="RIESKE DOMAIN-CONTAINING PROTEIN-RELATED"/>
    <property type="match status" value="1"/>
</dbReference>
<name>A0A4R6SDN0_LABRH</name>
<dbReference type="InterPro" id="IPR016156">
    <property type="entry name" value="FAD/NAD-linked_Rdtase_dimer_sf"/>
</dbReference>
<gene>
    <name evidence="7" type="ORF">EV186_103771</name>
</gene>
<dbReference type="InterPro" id="IPR050446">
    <property type="entry name" value="FAD-oxidoreductase/Apoptosis"/>
</dbReference>
<dbReference type="InterPro" id="IPR036188">
    <property type="entry name" value="FAD/NAD-bd_sf"/>
</dbReference>
<dbReference type="Gene3D" id="3.50.50.60">
    <property type="entry name" value="FAD/NAD(P)-binding domain"/>
    <property type="match status" value="2"/>
</dbReference>
<dbReference type="GO" id="GO:0016651">
    <property type="term" value="F:oxidoreductase activity, acting on NAD(P)H"/>
    <property type="evidence" value="ECO:0007669"/>
    <property type="project" value="TreeGrafter"/>
</dbReference>
<keyword evidence="2" id="KW-0285">Flavoprotein</keyword>
<reference evidence="7 8" key="1">
    <citation type="submission" date="2019-03" db="EMBL/GenBank/DDBJ databases">
        <title>Genomic Encyclopedia of Type Strains, Phase IV (KMG-IV): sequencing the most valuable type-strain genomes for metagenomic binning, comparative biology and taxonomic classification.</title>
        <authorList>
            <person name="Goeker M."/>
        </authorList>
    </citation>
    <scope>NUCLEOTIDE SEQUENCE [LARGE SCALE GENOMIC DNA]</scope>
    <source>
        <strain evidence="7 8">DSM 45361</strain>
    </source>
</reference>
<comment type="cofactor">
    <cofactor evidence="1">
        <name>FAD</name>
        <dbReference type="ChEBI" id="CHEBI:57692"/>
    </cofactor>
</comment>
<comment type="caution">
    <text evidence="7">The sequence shown here is derived from an EMBL/GenBank/DDBJ whole genome shotgun (WGS) entry which is preliminary data.</text>
</comment>
<dbReference type="SUPFAM" id="SSF51905">
    <property type="entry name" value="FAD/NAD(P)-binding domain"/>
    <property type="match status" value="2"/>
</dbReference>
<sequence>MTIAIVGGGLAGATVATELRERGHEGPVTIYAAEPHLPYERPPLSKGVLLGNDEPDSVFVHDLDWYREHDVVVRRGTRVTAIDPARHVLGTADGEEPYEKLVLATGSSPRRMRLADECGKPVVYLRTIEDSRRLREALSSSPSVAIVGGGWIGLEVAAAARSMGCAVAVFEMAEQPLHAVLGPEIGKAFADLHRGHGVDLRLGAAVTAADLAAADLVVVGIGAVPSVELAADAGLAVDNGVLVDATLRTSSPDVFAIGDIANHDHPVLGHRVRVEHWDNAIEQGKTVAHNLLGDDSPYERQPYFFTDQYDLGMEYVGHVGPAGYDEVTIEGDLAGAFRAYWQRDGVVVAAMHANDWDASDAIRASIGTSFAKGAAG</sequence>
<evidence type="ECO:0000256" key="3">
    <source>
        <dbReference type="ARBA" id="ARBA00022827"/>
    </source>
</evidence>
<feature type="domain" description="Reductase C-terminal" evidence="6">
    <location>
        <begin position="303"/>
        <end position="364"/>
    </location>
</feature>
<dbReference type="InterPro" id="IPR023753">
    <property type="entry name" value="FAD/NAD-binding_dom"/>
</dbReference>
<dbReference type="PANTHER" id="PTHR43557">
    <property type="entry name" value="APOPTOSIS-INDUCING FACTOR 1"/>
    <property type="match status" value="1"/>
</dbReference>
<dbReference type="EMBL" id="SNXZ01000003">
    <property type="protein sequence ID" value="TDP97794.1"/>
    <property type="molecule type" value="Genomic_DNA"/>
</dbReference>
<dbReference type="GO" id="GO:0005737">
    <property type="term" value="C:cytoplasm"/>
    <property type="evidence" value="ECO:0007669"/>
    <property type="project" value="TreeGrafter"/>
</dbReference>
<dbReference type="Proteomes" id="UP000295444">
    <property type="component" value="Unassembled WGS sequence"/>
</dbReference>
<dbReference type="Gene3D" id="3.30.390.30">
    <property type="match status" value="1"/>
</dbReference>
<dbReference type="Pfam" id="PF07992">
    <property type="entry name" value="Pyr_redox_2"/>
    <property type="match status" value="1"/>
</dbReference>
<dbReference type="AlphaFoldDB" id="A0A4R6SDN0"/>
<keyword evidence="4" id="KW-0560">Oxidoreductase</keyword>
<dbReference type="PRINTS" id="PR00469">
    <property type="entry name" value="PNDRDTASEII"/>
</dbReference>
<organism evidence="7 8">
    <name type="scientific">Labedaea rhizosphaerae</name>
    <dbReference type="NCBI Taxonomy" id="598644"/>
    <lineage>
        <taxon>Bacteria</taxon>
        <taxon>Bacillati</taxon>
        <taxon>Actinomycetota</taxon>
        <taxon>Actinomycetes</taxon>
        <taxon>Pseudonocardiales</taxon>
        <taxon>Pseudonocardiaceae</taxon>
        <taxon>Labedaea</taxon>
    </lineage>
</organism>
<evidence type="ECO:0000256" key="4">
    <source>
        <dbReference type="ARBA" id="ARBA00023002"/>
    </source>
</evidence>
<proteinExistence type="predicted"/>
<dbReference type="InterPro" id="IPR028202">
    <property type="entry name" value="Reductase_C"/>
</dbReference>
<keyword evidence="8" id="KW-1185">Reference proteome</keyword>
<feature type="domain" description="FAD/NAD(P)-binding" evidence="5">
    <location>
        <begin position="2"/>
        <end position="284"/>
    </location>
</feature>
<dbReference type="PRINTS" id="PR00368">
    <property type="entry name" value="FADPNR"/>
</dbReference>